<dbReference type="InterPro" id="IPR043729">
    <property type="entry name" value="DUF5672"/>
</dbReference>
<evidence type="ECO:0000313" key="3">
    <source>
        <dbReference type="Proteomes" id="UP000190897"/>
    </source>
</evidence>
<accession>A0A1T5H821</accession>
<dbReference type="Proteomes" id="UP000190897">
    <property type="component" value="Unassembled WGS sequence"/>
</dbReference>
<dbReference type="Pfam" id="PF18922">
    <property type="entry name" value="DUF5672"/>
    <property type="match status" value="1"/>
</dbReference>
<dbReference type="AlphaFoldDB" id="A0A1T5H821"/>
<gene>
    <name evidence="2" type="ORF">SAMN05660293_05049</name>
</gene>
<dbReference type="STRING" id="651661.SAMN05660293_05049"/>
<evidence type="ECO:0000259" key="1">
    <source>
        <dbReference type="Pfam" id="PF18922"/>
    </source>
</evidence>
<dbReference type="RefSeq" id="WP_229208559.1">
    <property type="nucleotide sequence ID" value="NZ_FUZA01000009.1"/>
</dbReference>
<dbReference type="EMBL" id="FUZA01000009">
    <property type="protein sequence ID" value="SKC16826.1"/>
    <property type="molecule type" value="Genomic_DNA"/>
</dbReference>
<keyword evidence="3" id="KW-1185">Reference proteome</keyword>
<feature type="domain" description="DUF5672" evidence="1">
    <location>
        <begin position="61"/>
        <end position="234"/>
    </location>
</feature>
<evidence type="ECO:0000313" key="2">
    <source>
        <dbReference type="EMBL" id="SKC16826.1"/>
    </source>
</evidence>
<proteinExistence type="predicted"/>
<name>A0A1T5H821_9BACT</name>
<organism evidence="2 3">
    <name type="scientific">Dyadobacter psychrophilus</name>
    <dbReference type="NCBI Taxonomy" id="651661"/>
    <lineage>
        <taxon>Bacteria</taxon>
        <taxon>Pseudomonadati</taxon>
        <taxon>Bacteroidota</taxon>
        <taxon>Cytophagia</taxon>
        <taxon>Cytophagales</taxon>
        <taxon>Spirosomataceae</taxon>
        <taxon>Dyadobacter</taxon>
    </lineage>
</organism>
<reference evidence="3" key="1">
    <citation type="submission" date="2017-02" db="EMBL/GenBank/DDBJ databases">
        <authorList>
            <person name="Varghese N."/>
            <person name="Submissions S."/>
        </authorList>
    </citation>
    <scope>NUCLEOTIDE SEQUENCE [LARGE SCALE GENOMIC DNA]</scope>
    <source>
        <strain evidence="3">DSM 22270</strain>
    </source>
</reference>
<protein>
    <recommendedName>
        <fullName evidence="1">DUF5672 domain-containing protein</fullName>
    </recommendedName>
</protein>
<sequence length="252" mass="28856">MKSSKAKSSVAVVIPVYKSVMSDNEKLSLMQCMEVLGTYPVKIVKPASLDLNAVKATYPNIELVSFDDVFFADVAAYNRLMISIDFYKKFLAYEYILIYQLDAYVFHDSLLEWCAKGFDYIGAPSLHLPAFDSLKAASYQQFADALSTHRVVFNGGLSLRRIPAIIRYLKIYNAFYPAWVGNEDMLFSQEATRLIPMKLFLKLPSWHEALGFAFEKSPAATYEITQHKLPFGCHAWERYDPQFWSTFIVENQ</sequence>